<dbReference type="VEuPathDB" id="FungiDB:T551_03075"/>
<sequence length="1678" mass="192478">MQAAERRAAAEQSLAEIKGFRDEAEGTEKIRENPGFLVPFLLGCSTQSTKCCSIAVRCLQRLIAASAISSASLPPILEALCEATVLSAEIQLKILQTLPVLLTNYTKELGGILLGDVFKICFMLQNSKYIVVQNTAAATLRQLVILVFDRAAREDNEKQGETETQQAQQDAYHLMEDLCLLINGDKPKILHIHHLYKTFGLELVESILTSHPRIFQEHDKQVRLLRNLMFLVLRPFSHKSDFAITVRSARIVYLLLRQHLKNLVVEGEIAFSLFCHILIDQQDNTWLRILVMEVFRGICTDSALVRLIYKYYDTEVSRKNILYEIIFSFNKLAREQPGLIGLSTNVIFSGQTNEDGTYNGTYEILGDVADMFGGICRILVDQCPPGIDSKLSTIRTSCIDQLDKTEPPVIPPTYVYYLVLTCLNSVADGIAKTVIPFFKRGSLRKSADSKVSAKTHDKVSPQSKKSEKVYSASNFSPESHVERQEIFICSKIIEHMWPAFLAAFSTFLSASMSIDLFHNLVRSYRYFTQASGYLGYNISRNAFLTNISKLSIPPIFIVPYNTLHSNFSANNSPNSRRLSMETHTSSTPDIITPSRLTHDSDNAIVLTLKNLICLRAILLLSIHLGNNLNASWSIILETLRKVELTILEMSKKNPVKFPYSILNMKVLGNIDKKEENVNTFTKNVLNVDIPSIHALTNMAFENTKTFSEKSLLTILKTICELSTFSETFENNSSSETKVFFDIKKNMSSGNFYNYQGTTIFNKSDELIFVFYKINLICKINIERLFFGASEKNGWDVVISYLYSFIQSRKVDSLIRKQAAEVFIDIFKSIIACHYWKNHENNDKALRKMLSTINFLSIKNIMKDTDIQLCYNDRAIELEIIGMLFDVLNLFLNSLGHLISESWDIVFQIINSVFVDEQSTSISFKENHSDILFYKAREYKNLLKDLKILKDSFISLQLICTDFLSELSADFFLILINTLRKFCLQKDDLNISLTAIGLFWNISDNLRSKKSFENSIQIFNNDNELSFLTTLKDNISVEDSLWIVLLFRLTEVTLDDRPEVRNGAIQTIFRNFDVHEENMGNNLWKYCFQMIIYRIFFIFEKNVSENKDDKHFELFNNIDKASFDESLILVISGLMSLFCHNLKTFLSLETFSEIWDKLLNFFSHSIKSDSSDTFMHCCKAIDNVLNKMRSIELGSNYNNLYAKVWSVWNLFSDIISLTYDENLSKQEGLSQEALNKFVNFTCSLYRFMIPDNDLSIINKLIESTYNALTYSHCPAYYLDVDFMTPLQSSVLEIIDILKDNNEQTYILSLKQLAKISTLAFNKNILENTISSQNISKINKIFSTYIAISKTSFERIELYFSKHSKNILIYEQNAFFEIIHALSVPIKLKHKCPSTSRIGSGELFWKFATLKMLSILEKSNLKMVLPSSNIELWGIINDCLHGILLFDYNNNSMSLKESDEDFDISTYTRLKAVLFPLIGEDIDTLERAIYIIVKSSFIYNCSEQILTFEQLSSFSKTPKLELEKYTFQEIIPQREKLGFICLNDLFDFCSIKQNDNSLERSIATTAGKHLLRRCSMVLQQFILNHQMRGSIPMSRIERAELIAIIQNLNNTEFYSDLLEFDNSLENNSQTLSSTETLKMQIFPLLCTILPLCYQDQELLTLISFFFQKIGKSIHIYQTLI</sequence>
<dbReference type="RefSeq" id="XP_018228546.1">
    <property type="nucleotide sequence ID" value="XM_018375338.1"/>
</dbReference>
<evidence type="ECO:0000313" key="7">
    <source>
        <dbReference type="Proteomes" id="UP000053447"/>
    </source>
</evidence>
<reference evidence="7" key="1">
    <citation type="journal article" date="2016" name="Nat. Commun.">
        <title>Genome analysis of three Pneumocystis species reveals adaptation mechanisms to life exclusively in mammalian hosts.</title>
        <authorList>
            <person name="Ma L."/>
            <person name="Chen Z."/>
            <person name="Huang D.W."/>
            <person name="Kutty G."/>
            <person name="Ishihara M."/>
            <person name="Wang H."/>
            <person name="Abouelleil A."/>
            <person name="Bishop L."/>
            <person name="Davey E."/>
            <person name="Deng R."/>
            <person name="Deng X."/>
            <person name="Fan L."/>
            <person name="Fantoni G."/>
            <person name="Fitzgerald M."/>
            <person name="Gogineni E."/>
            <person name="Goldberg J.M."/>
            <person name="Handley G."/>
            <person name="Hu X."/>
            <person name="Huber C."/>
            <person name="Jiao X."/>
            <person name="Jones K."/>
            <person name="Levin J.Z."/>
            <person name="Liu Y."/>
            <person name="Macdonald P."/>
            <person name="Melnikov A."/>
            <person name="Raley C."/>
            <person name="Sassi M."/>
            <person name="Sherman B.T."/>
            <person name="Song X."/>
            <person name="Sykes S."/>
            <person name="Tran B."/>
            <person name="Walsh L."/>
            <person name="Xia Y."/>
            <person name="Yang J."/>
            <person name="Young S."/>
            <person name="Zeng Q."/>
            <person name="Zheng X."/>
            <person name="Stephens R."/>
            <person name="Nusbaum C."/>
            <person name="Birren B.W."/>
            <person name="Azadi P."/>
            <person name="Lempicki R.A."/>
            <person name="Cuomo C.A."/>
            <person name="Kovacs J.A."/>
        </authorList>
    </citation>
    <scope>NUCLEOTIDE SEQUENCE [LARGE SCALE GENOMIC DNA]</scope>
    <source>
        <strain evidence="7">RU7</strain>
    </source>
</reference>
<evidence type="ECO:0000259" key="5">
    <source>
        <dbReference type="Pfam" id="PF16213"/>
    </source>
</evidence>
<dbReference type="GO" id="GO:0015031">
    <property type="term" value="P:protein transport"/>
    <property type="evidence" value="ECO:0007669"/>
    <property type="project" value="UniProtKB-KW"/>
</dbReference>
<dbReference type="eggNOG" id="KOG1848">
    <property type="taxonomic scope" value="Eukaryota"/>
</dbReference>
<dbReference type="PANTHER" id="PTHR10663:SF333">
    <property type="entry name" value="PROTEIN MON2 HOMOLOG"/>
    <property type="match status" value="1"/>
</dbReference>
<gene>
    <name evidence="6" type="ORF">T551_03075</name>
</gene>
<dbReference type="GeneID" id="28941593"/>
<dbReference type="Pfam" id="PF16213">
    <property type="entry name" value="DCB"/>
    <property type="match status" value="1"/>
</dbReference>
<accession>A0A0W4ZGT5</accession>
<keyword evidence="1" id="KW-0813">Transport</keyword>
<evidence type="ECO:0000313" key="6">
    <source>
        <dbReference type="EMBL" id="KTW27576.1"/>
    </source>
</evidence>
<proteinExistence type="predicted"/>
<dbReference type="OrthoDB" id="294853at2759"/>
<evidence type="ECO:0000256" key="2">
    <source>
        <dbReference type="ARBA" id="ARBA00022927"/>
    </source>
</evidence>
<dbReference type="Pfam" id="PF12783">
    <property type="entry name" value="Sec7-like_HUS"/>
    <property type="match status" value="1"/>
</dbReference>
<keyword evidence="7" id="KW-1185">Reference proteome</keyword>
<dbReference type="Pfam" id="PF16206">
    <property type="entry name" value="Mon2_C"/>
    <property type="match status" value="1"/>
</dbReference>
<organism evidence="6 7">
    <name type="scientific">Pneumocystis jirovecii (strain RU7)</name>
    <name type="common">Human pneumocystis pneumonia agent</name>
    <dbReference type="NCBI Taxonomy" id="1408657"/>
    <lineage>
        <taxon>Eukaryota</taxon>
        <taxon>Fungi</taxon>
        <taxon>Dikarya</taxon>
        <taxon>Ascomycota</taxon>
        <taxon>Taphrinomycotina</taxon>
        <taxon>Pneumocystomycetes</taxon>
        <taxon>Pneumocystaceae</taxon>
        <taxon>Pneumocystis</taxon>
    </lineage>
</organism>
<name>A0A0W4ZGT5_PNEJ7</name>
<dbReference type="EMBL" id="LFWA01000014">
    <property type="protein sequence ID" value="KTW27576.1"/>
    <property type="molecule type" value="Genomic_DNA"/>
</dbReference>
<evidence type="ECO:0008006" key="8">
    <source>
        <dbReference type="Google" id="ProtNLM"/>
    </source>
</evidence>
<feature type="domain" description="Mon2/Sec7/BIG1-like dimerisation and cyclophilin-binding" evidence="5">
    <location>
        <begin position="7"/>
        <end position="155"/>
    </location>
</feature>
<keyword evidence="2" id="KW-0653">Protein transport</keyword>
<feature type="domain" description="Mon2/Sec7/BIG1-like HUS" evidence="3">
    <location>
        <begin position="168"/>
        <end position="321"/>
    </location>
</feature>
<protein>
    <recommendedName>
        <fullName evidence="8">Mon2/Sec7/BIG1-like dimerisation and cyclophilin-binding domain-containing protein</fullName>
    </recommendedName>
</protein>
<dbReference type="InterPro" id="IPR032629">
    <property type="entry name" value="DCB_dom"/>
</dbReference>
<evidence type="ECO:0000259" key="3">
    <source>
        <dbReference type="Pfam" id="PF12783"/>
    </source>
</evidence>
<dbReference type="PANTHER" id="PTHR10663">
    <property type="entry name" value="GUANYL-NUCLEOTIDE EXCHANGE FACTOR"/>
    <property type="match status" value="1"/>
</dbReference>
<dbReference type="GO" id="GO:0005794">
    <property type="term" value="C:Golgi apparatus"/>
    <property type="evidence" value="ECO:0007669"/>
    <property type="project" value="UniProtKB-ARBA"/>
</dbReference>
<dbReference type="InterPro" id="IPR032817">
    <property type="entry name" value="Mon2_C"/>
</dbReference>
<feature type="domain" description="Mon2 C-terminal" evidence="4">
    <location>
        <begin position="960"/>
        <end position="1191"/>
    </location>
</feature>
<comment type="caution">
    <text evidence="6">The sequence shown here is derived from an EMBL/GenBank/DDBJ whole genome shotgun (WGS) entry which is preliminary data.</text>
</comment>
<dbReference type="Proteomes" id="UP000053447">
    <property type="component" value="Unassembled WGS sequence"/>
</dbReference>
<evidence type="ECO:0000256" key="1">
    <source>
        <dbReference type="ARBA" id="ARBA00022448"/>
    </source>
</evidence>
<dbReference type="STRING" id="1408657.A0A0W4ZGT5"/>
<evidence type="ECO:0000259" key="4">
    <source>
        <dbReference type="Pfam" id="PF16206"/>
    </source>
</evidence>
<dbReference type="InterPro" id="IPR032691">
    <property type="entry name" value="Mon2/Sec7/BIG1-like_HUS"/>
</dbReference>